<dbReference type="InterPro" id="IPR014284">
    <property type="entry name" value="RNA_pol_sigma-70_dom"/>
</dbReference>
<dbReference type="InterPro" id="IPR052704">
    <property type="entry name" value="ECF_Sigma-70_Domain"/>
</dbReference>
<reference evidence="5 6" key="1">
    <citation type="journal article" date="2011" name="Stand. Genomic Sci.">
        <title>Non-contiguous finished genome sequence and contextual data of the filamentous soil bacterium Ktedonobacter racemifer type strain (SOSP1-21).</title>
        <authorList>
            <person name="Chang Y.J."/>
            <person name="Land M."/>
            <person name="Hauser L."/>
            <person name="Chertkov O."/>
            <person name="Del Rio T.G."/>
            <person name="Nolan M."/>
            <person name="Copeland A."/>
            <person name="Tice H."/>
            <person name="Cheng J.F."/>
            <person name="Lucas S."/>
            <person name="Han C."/>
            <person name="Goodwin L."/>
            <person name="Pitluck S."/>
            <person name="Ivanova N."/>
            <person name="Ovchinikova G."/>
            <person name="Pati A."/>
            <person name="Chen A."/>
            <person name="Palaniappan K."/>
            <person name="Mavromatis K."/>
            <person name="Liolios K."/>
            <person name="Brettin T."/>
            <person name="Fiebig A."/>
            <person name="Rohde M."/>
            <person name="Abt B."/>
            <person name="Goker M."/>
            <person name="Detter J.C."/>
            <person name="Woyke T."/>
            <person name="Bristow J."/>
            <person name="Eisen J.A."/>
            <person name="Markowitz V."/>
            <person name="Hugenholtz P."/>
            <person name="Kyrpides N.C."/>
            <person name="Klenk H.P."/>
            <person name="Lapidus A."/>
        </authorList>
    </citation>
    <scope>NUCLEOTIDE SEQUENCE [LARGE SCALE GENOMIC DNA]</scope>
    <source>
        <strain evidence="6">DSM 44963</strain>
    </source>
</reference>
<dbReference type="eggNOG" id="COG1595">
    <property type="taxonomic scope" value="Bacteria"/>
</dbReference>
<dbReference type="SUPFAM" id="SSF88659">
    <property type="entry name" value="Sigma3 and sigma4 domains of RNA polymerase sigma factors"/>
    <property type="match status" value="1"/>
</dbReference>
<dbReference type="SUPFAM" id="SSF54427">
    <property type="entry name" value="NTF2-like"/>
    <property type="match status" value="1"/>
</dbReference>
<accession>D6U2F4</accession>
<dbReference type="Pfam" id="PF04542">
    <property type="entry name" value="Sigma70_r2"/>
    <property type="match status" value="1"/>
</dbReference>
<evidence type="ECO:0000256" key="2">
    <source>
        <dbReference type="SAM" id="MobiDB-lite"/>
    </source>
</evidence>
<dbReference type="InterPro" id="IPR036388">
    <property type="entry name" value="WH-like_DNA-bd_sf"/>
</dbReference>
<dbReference type="NCBIfam" id="TIGR02937">
    <property type="entry name" value="sigma70-ECF"/>
    <property type="match status" value="1"/>
</dbReference>
<organism evidence="5 6">
    <name type="scientific">Ktedonobacter racemifer DSM 44963</name>
    <dbReference type="NCBI Taxonomy" id="485913"/>
    <lineage>
        <taxon>Bacteria</taxon>
        <taxon>Bacillati</taxon>
        <taxon>Chloroflexota</taxon>
        <taxon>Ktedonobacteria</taxon>
        <taxon>Ktedonobacterales</taxon>
        <taxon>Ktedonobacteraceae</taxon>
        <taxon>Ktedonobacter</taxon>
    </lineage>
</organism>
<comment type="subunit">
    <text evidence="1">Interacts transiently with the RNA polymerase catalytic core formed by RpoA, RpoB, RpoC and RpoZ (2 alpha, 1 beta, 1 beta' and 1 omega subunit) to form the RNA polymerase holoenzyme that can initiate transcription.</text>
</comment>
<dbReference type="GO" id="GO:0006352">
    <property type="term" value="P:DNA-templated transcription initiation"/>
    <property type="evidence" value="ECO:0007669"/>
    <property type="project" value="InterPro"/>
</dbReference>
<dbReference type="Pfam" id="PF08281">
    <property type="entry name" value="Sigma70_r4_2"/>
    <property type="match status" value="1"/>
</dbReference>
<dbReference type="Gene3D" id="1.10.1740.10">
    <property type="match status" value="1"/>
</dbReference>
<dbReference type="GO" id="GO:0016987">
    <property type="term" value="F:sigma factor activity"/>
    <property type="evidence" value="ECO:0007669"/>
    <property type="project" value="InterPro"/>
</dbReference>
<dbReference type="Gene3D" id="3.10.450.50">
    <property type="match status" value="1"/>
</dbReference>
<feature type="compositionally biased region" description="Basic and acidic residues" evidence="2">
    <location>
        <begin position="27"/>
        <end position="44"/>
    </location>
</feature>
<name>D6U2F4_KTERA</name>
<protein>
    <submittedName>
        <fullName evidence="5">RNA polymerase, sigma-24 subunit, ECF subfamily</fullName>
    </submittedName>
</protein>
<dbReference type="PANTHER" id="PTHR30173:SF43">
    <property type="entry name" value="ECF RNA POLYMERASE SIGMA FACTOR SIGI-RELATED"/>
    <property type="match status" value="1"/>
</dbReference>
<comment type="caution">
    <text evidence="5">The sequence shown here is derived from an EMBL/GenBank/DDBJ whole genome shotgun (WGS) entry which is preliminary data.</text>
</comment>
<feature type="region of interest" description="Disordered" evidence="2">
    <location>
        <begin position="1"/>
        <end position="44"/>
    </location>
</feature>
<dbReference type="AlphaFoldDB" id="D6U2F4"/>
<evidence type="ECO:0000313" key="6">
    <source>
        <dbReference type="Proteomes" id="UP000004508"/>
    </source>
</evidence>
<dbReference type="InParanoid" id="D6U2F4"/>
<dbReference type="EMBL" id="ADVG01000004">
    <property type="protein sequence ID" value="EFH82822.1"/>
    <property type="molecule type" value="Genomic_DNA"/>
</dbReference>
<keyword evidence="6" id="KW-1185">Reference proteome</keyword>
<dbReference type="RefSeq" id="WP_007921217.1">
    <property type="nucleotide sequence ID" value="NZ_ADVG01000004.1"/>
</dbReference>
<evidence type="ECO:0000259" key="4">
    <source>
        <dbReference type="Pfam" id="PF08281"/>
    </source>
</evidence>
<dbReference type="InterPro" id="IPR007627">
    <property type="entry name" value="RNA_pol_sigma70_r2"/>
</dbReference>
<dbReference type="InterPro" id="IPR013249">
    <property type="entry name" value="RNA_pol_sigma70_r4_t2"/>
</dbReference>
<dbReference type="PANTHER" id="PTHR30173">
    <property type="entry name" value="SIGMA 19 FACTOR"/>
    <property type="match status" value="1"/>
</dbReference>
<dbReference type="InterPro" id="IPR013325">
    <property type="entry name" value="RNA_pol_sigma_r2"/>
</dbReference>
<dbReference type="OrthoDB" id="3211555at2"/>
<proteinExistence type="predicted"/>
<sequence length="342" mass="37690">MVSPGSLRLPGLTIPNQSERRRREKSHTKDAHGVNYTREEDHNKAKERTLTHNDNEHQWLAEQFEASRSHLRAVAYRMLGSLSEADDAVQESWLRLSRSDTSEVENLGGWLTTVIARVCLDMLRSRKSRREDPLDDYTPDMNREDGIDPEQEVLLADSVGLALLVVLDTLSPAERLAFVLHDLFAVSFDEIAPIVGRSPTTARQLASRARRRVRGGASTSDADLKRQREVVGAFLAASRSGNFDALLTMLDPDVVFRFEQAQVPLGAPKEIRGAVAVAKQFSGRAREAQPALVNGAVGVVVAPRGHLQLVIGLTLANGKITEIEAISDPERLRQLDLAALGD</sequence>
<gene>
    <name evidence="5" type="ORF">Krac_3677</name>
</gene>
<evidence type="ECO:0000313" key="5">
    <source>
        <dbReference type="EMBL" id="EFH82822.1"/>
    </source>
</evidence>
<dbReference type="InterPro" id="IPR032710">
    <property type="entry name" value="NTF2-like_dom_sf"/>
</dbReference>
<dbReference type="Proteomes" id="UP000004508">
    <property type="component" value="Unassembled WGS sequence"/>
</dbReference>
<dbReference type="InterPro" id="IPR013324">
    <property type="entry name" value="RNA_pol_sigma_r3/r4-like"/>
</dbReference>
<evidence type="ECO:0000259" key="3">
    <source>
        <dbReference type="Pfam" id="PF04542"/>
    </source>
</evidence>
<dbReference type="GO" id="GO:0003677">
    <property type="term" value="F:DNA binding"/>
    <property type="evidence" value="ECO:0007669"/>
    <property type="project" value="InterPro"/>
</dbReference>
<feature type="domain" description="RNA polymerase sigma factor 70 region 4 type 2" evidence="4">
    <location>
        <begin position="162"/>
        <end position="212"/>
    </location>
</feature>
<feature type="domain" description="RNA polymerase sigma-70 region 2" evidence="3">
    <location>
        <begin position="64"/>
        <end position="128"/>
    </location>
</feature>
<dbReference type="SUPFAM" id="SSF88946">
    <property type="entry name" value="Sigma2 domain of RNA polymerase sigma factors"/>
    <property type="match status" value="1"/>
</dbReference>
<evidence type="ECO:0000256" key="1">
    <source>
        <dbReference type="ARBA" id="ARBA00011344"/>
    </source>
</evidence>
<dbReference type="Gene3D" id="1.10.10.10">
    <property type="entry name" value="Winged helix-like DNA-binding domain superfamily/Winged helix DNA-binding domain"/>
    <property type="match status" value="1"/>
</dbReference>
<dbReference type="STRING" id="485913.Krac_3677"/>